<comment type="caution">
    <text evidence="1">The sequence shown here is derived from an EMBL/GenBank/DDBJ whole genome shotgun (WGS) entry which is preliminary data.</text>
</comment>
<evidence type="ECO:0008006" key="3">
    <source>
        <dbReference type="Google" id="ProtNLM"/>
    </source>
</evidence>
<accession>K0SPJ5</accession>
<keyword evidence="2" id="KW-1185">Reference proteome</keyword>
<reference evidence="1 2" key="1">
    <citation type="journal article" date="2012" name="Genome Biol.">
        <title>Genome and low-iron response of an oceanic diatom adapted to chronic iron limitation.</title>
        <authorList>
            <person name="Lommer M."/>
            <person name="Specht M."/>
            <person name="Roy A.S."/>
            <person name="Kraemer L."/>
            <person name="Andreson R."/>
            <person name="Gutowska M.A."/>
            <person name="Wolf J."/>
            <person name="Bergner S.V."/>
            <person name="Schilhabel M.B."/>
            <person name="Klostermeier U.C."/>
            <person name="Beiko R.G."/>
            <person name="Rosenstiel P."/>
            <person name="Hippler M."/>
            <person name="Laroche J."/>
        </authorList>
    </citation>
    <scope>NUCLEOTIDE SEQUENCE [LARGE SCALE GENOMIC DNA]</scope>
    <source>
        <strain evidence="1 2">CCMP1005</strain>
    </source>
</reference>
<name>K0SPJ5_THAOC</name>
<gene>
    <name evidence="1" type="ORF">THAOC_19321</name>
</gene>
<evidence type="ECO:0000313" key="1">
    <source>
        <dbReference type="EMBL" id="EJK60342.1"/>
    </source>
</evidence>
<dbReference type="AlphaFoldDB" id="K0SPJ5"/>
<dbReference type="Proteomes" id="UP000266841">
    <property type="component" value="Unassembled WGS sequence"/>
</dbReference>
<sequence>MRAIDVESNECGMCSNCQSYNELFASQAASSQAIAIKEEERKSVLEALTRVKQNCPVCFDSACNGVQCLTAYDYCYKCLGWRHGDAKECLANNPPLGTPATMCPYCLVIYGDDIPYSGKLHHSIAGQCPYKERIKLILLHDTIDKRDNGASARLRITSCAKNNDLWFKYMHENLEAIEDIHLHEQANQLRL</sequence>
<proteinExistence type="predicted"/>
<protein>
    <recommendedName>
        <fullName evidence="3">RING-type domain-containing protein</fullName>
    </recommendedName>
</protein>
<evidence type="ECO:0000313" key="2">
    <source>
        <dbReference type="Proteomes" id="UP000266841"/>
    </source>
</evidence>
<organism evidence="1 2">
    <name type="scientific">Thalassiosira oceanica</name>
    <name type="common">Marine diatom</name>
    <dbReference type="NCBI Taxonomy" id="159749"/>
    <lineage>
        <taxon>Eukaryota</taxon>
        <taxon>Sar</taxon>
        <taxon>Stramenopiles</taxon>
        <taxon>Ochrophyta</taxon>
        <taxon>Bacillariophyta</taxon>
        <taxon>Coscinodiscophyceae</taxon>
        <taxon>Thalassiosirophycidae</taxon>
        <taxon>Thalassiosirales</taxon>
        <taxon>Thalassiosiraceae</taxon>
        <taxon>Thalassiosira</taxon>
    </lineage>
</organism>
<dbReference type="EMBL" id="AGNL01021206">
    <property type="protein sequence ID" value="EJK60342.1"/>
    <property type="molecule type" value="Genomic_DNA"/>
</dbReference>